<reference evidence="2" key="3">
    <citation type="submission" date="2015-04" db="UniProtKB">
        <authorList>
            <consortium name="EnsemblPlants"/>
        </authorList>
    </citation>
    <scope>IDENTIFICATION</scope>
    <source>
        <strain evidence="2">cv. Jemalong A17</strain>
    </source>
</reference>
<sequence>MSSFFDGKLLDLSRRGYSKWVFDGKLLDLSRRGYSKWVFDGKLLDLSREGLILFVRRLVLIEVIPNGSLDCWIFRAEEIKTHRGGCLSFNDCYENDGSNSSRDEQKLSGFAKPCNCSTLKPLYKALTLSFRIQFFLINLEISYPFYGDFGRYHPENVV</sequence>
<evidence type="ECO:0000313" key="3">
    <source>
        <dbReference type="Proteomes" id="UP000002051"/>
    </source>
</evidence>
<dbReference type="EMBL" id="CM001220">
    <property type="protein sequence ID" value="KEH31965.1"/>
    <property type="molecule type" value="Genomic_DNA"/>
</dbReference>
<protein>
    <submittedName>
        <fullName evidence="1 2">Uncharacterized protein</fullName>
    </submittedName>
</protein>
<name>A0A072V1H9_MEDTR</name>
<reference evidence="1 3" key="1">
    <citation type="journal article" date="2011" name="Nature">
        <title>The Medicago genome provides insight into the evolution of rhizobial symbioses.</title>
        <authorList>
            <person name="Young N.D."/>
            <person name="Debelle F."/>
            <person name="Oldroyd G.E."/>
            <person name="Geurts R."/>
            <person name="Cannon S.B."/>
            <person name="Udvardi M.K."/>
            <person name="Benedito V.A."/>
            <person name="Mayer K.F."/>
            <person name="Gouzy J."/>
            <person name="Schoof H."/>
            <person name="Van de Peer Y."/>
            <person name="Proost S."/>
            <person name="Cook D.R."/>
            <person name="Meyers B.C."/>
            <person name="Spannagl M."/>
            <person name="Cheung F."/>
            <person name="De Mita S."/>
            <person name="Krishnakumar V."/>
            <person name="Gundlach H."/>
            <person name="Zhou S."/>
            <person name="Mudge J."/>
            <person name="Bharti A.K."/>
            <person name="Murray J.D."/>
            <person name="Naoumkina M.A."/>
            <person name="Rosen B."/>
            <person name="Silverstein K.A."/>
            <person name="Tang H."/>
            <person name="Rombauts S."/>
            <person name="Zhao P.X."/>
            <person name="Zhou P."/>
            <person name="Barbe V."/>
            <person name="Bardou P."/>
            <person name="Bechner M."/>
            <person name="Bellec A."/>
            <person name="Berger A."/>
            <person name="Berges H."/>
            <person name="Bidwell S."/>
            <person name="Bisseling T."/>
            <person name="Choisne N."/>
            <person name="Couloux A."/>
            <person name="Denny R."/>
            <person name="Deshpande S."/>
            <person name="Dai X."/>
            <person name="Doyle J.J."/>
            <person name="Dudez A.M."/>
            <person name="Farmer A.D."/>
            <person name="Fouteau S."/>
            <person name="Franken C."/>
            <person name="Gibelin C."/>
            <person name="Gish J."/>
            <person name="Goldstein S."/>
            <person name="Gonzalez A.J."/>
            <person name="Green P.J."/>
            <person name="Hallab A."/>
            <person name="Hartog M."/>
            <person name="Hua A."/>
            <person name="Humphray S.J."/>
            <person name="Jeong D.H."/>
            <person name="Jing Y."/>
            <person name="Jocker A."/>
            <person name="Kenton S.M."/>
            <person name="Kim D.J."/>
            <person name="Klee K."/>
            <person name="Lai H."/>
            <person name="Lang C."/>
            <person name="Lin S."/>
            <person name="Macmil S.L."/>
            <person name="Magdelenat G."/>
            <person name="Matthews L."/>
            <person name="McCorrison J."/>
            <person name="Monaghan E.L."/>
            <person name="Mun J.H."/>
            <person name="Najar F.Z."/>
            <person name="Nicholson C."/>
            <person name="Noirot C."/>
            <person name="O'Bleness M."/>
            <person name="Paule C.R."/>
            <person name="Poulain J."/>
            <person name="Prion F."/>
            <person name="Qin B."/>
            <person name="Qu C."/>
            <person name="Retzel E.F."/>
            <person name="Riddle C."/>
            <person name="Sallet E."/>
            <person name="Samain S."/>
            <person name="Samson N."/>
            <person name="Sanders I."/>
            <person name="Saurat O."/>
            <person name="Scarpelli C."/>
            <person name="Schiex T."/>
            <person name="Segurens B."/>
            <person name="Severin A.J."/>
            <person name="Sherrier D.J."/>
            <person name="Shi R."/>
            <person name="Sims S."/>
            <person name="Singer S.R."/>
            <person name="Sinharoy S."/>
            <person name="Sterck L."/>
            <person name="Viollet A."/>
            <person name="Wang B.B."/>
            <person name="Wang K."/>
            <person name="Wang M."/>
            <person name="Wang X."/>
            <person name="Warfsmann J."/>
            <person name="Weissenbach J."/>
            <person name="White D.D."/>
            <person name="White J.D."/>
            <person name="Wiley G.B."/>
            <person name="Wincker P."/>
            <person name="Xing Y."/>
            <person name="Yang L."/>
            <person name="Yao Z."/>
            <person name="Ying F."/>
            <person name="Zhai J."/>
            <person name="Zhou L."/>
            <person name="Zuber A."/>
            <person name="Denarie J."/>
            <person name="Dixon R.A."/>
            <person name="May G.D."/>
            <person name="Schwartz D.C."/>
            <person name="Rogers J."/>
            <person name="Quetier F."/>
            <person name="Town C.D."/>
            <person name="Roe B.A."/>
        </authorList>
    </citation>
    <scope>NUCLEOTIDE SEQUENCE [LARGE SCALE GENOMIC DNA]</scope>
    <source>
        <strain evidence="1">A17</strain>
        <strain evidence="2 3">cv. Jemalong A17</strain>
    </source>
</reference>
<dbReference type="AlphaFoldDB" id="A0A072V1H9"/>
<proteinExistence type="predicted"/>
<dbReference type="EnsemblPlants" id="KEH31965">
    <property type="protein sequence ID" value="KEH31965"/>
    <property type="gene ID" value="MTR_4g109030"/>
</dbReference>
<accession>A0A072V1H9</accession>
<dbReference type="Proteomes" id="UP000002051">
    <property type="component" value="Chromosome 4"/>
</dbReference>
<keyword evidence="3" id="KW-1185">Reference proteome</keyword>
<gene>
    <name evidence="1" type="ordered locus">MTR_4g109030</name>
</gene>
<reference evidence="1 3" key="2">
    <citation type="journal article" date="2014" name="BMC Genomics">
        <title>An improved genome release (version Mt4.0) for the model legume Medicago truncatula.</title>
        <authorList>
            <person name="Tang H."/>
            <person name="Krishnakumar V."/>
            <person name="Bidwell S."/>
            <person name="Rosen B."/>
            <person name="Chan A."/>
            <person name="Zhou S."/>
            <person name="Gentzbittel L."/>
            <person name="Childs K.L."/>
            <person name="Yandell M."/>
            <person name="Gundlach H."/>
            <person name="Mayer K.F."/>
            <person name="Schwartz D.C."/>
            <person name="Town C.D."/>
        </authorList>
    </citation>
    <scope>GENOME REANNOTATION</scope>
    <source>
        <strain evidence="1">A17</strain>
        <strain evidence="2 3">cv. Jemalong A17</strain>
    </source>
</reference>
<evidence type="ECO:0000313" key="2">
    <source>
        <dbReference type="EnsemblPlants" id="KEH31965"/>
    </source>
</evidence>
<dbReference type="HOGENOM" id="CLU_1671916_0_0_1"/>
<evidence type="ECO:0000313" key="1">
    <source>
        <dbReference type="EMBL" id="KEH31965.1"/>
    </source>
</evidence>
<organism evidence="1 3">
    <name type="scientific">Medicago truncatula</name>
    <name type="common">Barrel medic</name>
    <name type="synonym">Medicago tribuloides</name>
    <dbReference type="NCBI Taxonomy" id="3880"/>
    <lineage>
        <taxon>Eukaryota</taxon>
        <taxon>Viridiplantae</taxon>
        <taxon>Streptophyta</taxon>
        <taxon>Embryophyta</taxon>
        <taxon>Tracheophyta</taxon>
        <taxon>Spermatophyta</taxon>
        <taxon>Magnoliopsida</taxon>
        <taxon>eudicotyledons</taxon>
        <taxon>Gunneridae</taxon>
        <taxon>Pentapetalae</taxon>
        <taxon>rosids</taxon>
        <taxon>fabids</taxon>
        <taxon>Fabales</taxon>
        <taxon>Fabaceae</taxon>
        <taxon>Papilionoideae</taxon>
        <taxon>50 kb inversion clade</taxon>
        <taxon>NPAAA clade</taxon>
        <taxon>Hologalegina</taxon>
        <taxon>IRL clade</taxon>
        <taxon>Trifolieae</taxon>
        <taxon>Medicago</taxon>
    </lineage>
</organism>